<organism evidence="1 2">
    <name type="scientific">Portunus trituberculatus</name>
    <name type="common">Swimming crab</name>
    <name type="synonym">Neptunus trituberculatus</name>
    <dbReference type="NCBI Taxonomy" id="210409"/>
    <lineage>
        <taxon>Eukaryota</taxon>
        <taxon>Metazoa</taxon>
        <taxon>Ecdysozoa</taxon>
        <taxon>Arthropoda</taxon>
        <taxon>Crustacea</taxon>
        <taxon>Multicrustacea</taxon>
        <taxon>Malacostraca</taxon>
        <taxon>Eumalacostraca</taxon>
        <taxon>Eucarida</taxon>
        <taxon>Decapoda</taxon>
        <taxon>Pleocyemata</taxon>
        <taxon>Brachyura</taxon>
        <taxon>Eubrachyura</taxon>
        <taxon>Portunoidea</taxon>
        <taxon>Portunidae</taxon>
        <taxon>Portuninae</taxon>
        <taxon>Portunus</taxon>
    </lineage>
</organism>
<gene>
    <name evidence="1" type="ORF">E2C01_067174</name>
</gene>
<name>A0A5B7HKA3_PORTR</name>
<dbReference type="AlphaFoldDB" id="A0A5B7HKA3"/>
<evidence type="ECO:0000313" key="1">
    <source>
        <dbReference type="EMBL" id="MPC72860.1"/>
    </source>
</evidence>
<dbReference type="Proteomes" id="UP000324222">
    <property type="component" value="Unassembled WGS sequence"/>
</dbReference>
<proteinExistence type="predicted"/>
<accession>A0A5B7HKA3</accession>
<keyword evidence="2" id="KW-1185">Reference proteome</keyword>
<evidence type="ECO:0000313" key="2">
    <source>
        <dbReference type="Proteomes" id="UP000324222"/>
    </source>
</evidence>
<sequence>MRSDREEEKGERADERELNGPADWWTNGLCFCLPQAVTLGEIFTLRLVPCLLAGRVCSLSGFGHIQQHWPNALCGLTTAELIIPLEQNDSQLSSQG</sequence>
<comment type="caution">
    <text evidence="1">The sequence shown here is derived from an EMBL/GenBank/DDBJ whole genome shotgun (WGS) entry which is preliminary data.</text>
</comment>
<reference evidence="1 2" key="1">
    <citation type="submission" date="2019-05" db="EMBL/GenBank/DDBJ databases">
        <title>Another draft genome of Portunus trituberculatus and its Hox gene families provides insights of decapod evolution.</title>
        <authorList>
            <person name="Jeong J.-H."/>
            <person name="Song I."/>
            <person name="Kim S."/>
            <person name="Choi T."/>
            <person name="Kim D."/>
            <person name="Ryu S."/>
            <person name="Kim W."/>
        </authorList>
    </citation>
    <scope>NUCLEOTIDE SEQUENCE [LARGE SCALE GENOMIC DNA]</scope>
    <source>
        <tissue evidence="1">Muscle</tissue>
    </source>
</reference>
<dbReference type="EMBL" id="VSRR010035565">
    <property type="protein sequence ID" value="MPC72860.1"/>
    <property type="molecule type" value="Genomic_DNA"/>
</dbReference>
<protein>
    <submittedName>
        <fullName evidence="1">Uncharacterized protein</fullName>
    </submittedName>
</protein>